<comment type="subunit">
    <text evidence="4">Toroid-shaped homodecamer, composed of two pentamers of five dimers.</text>
</comment>
<gene>
    <name evidence="8 10" type="primary">folE</name>
    <name evidence="10" type="ORF">HK439_17880</name>
</gene>
<feature type="binding site" evidence="8">
    <location>
        <position position="102"/>
    </location>
    <ligand>
        <name>Zn(2+)</name>
        <dbReference type="ChEBI" id="CHEBI:29105"/>
    </ligand>
</feature>
<comment type="caution">
    <text evidence="10">The sequence shown here is derived from an EMBL/GenBank/DDBJ whole genome shotgun (WGS) entry which is preliminary data.</text>
</comment>
<dbReference type="InterPro" id="IPR020602">
    <property type="entry name" value="GTP_CycHdrlase_I_dom"/>
</dbReference>
<evidence type="ECO:0000313" key="11">
    <source>
        <dbReference type="Proteomes" id="UP000598467"/>
    </source>
</evidence>
<feature type="binding site" evidence="8">
    <location>
        <position position="170"/>
    </location>
    <ligand>
        <name>Zn(2+)</name>
        <dbReference type="ChEBI" id="CHEBI:29105"/>
    </ligand>
</feature>
<dbReference type="NCBIfam" id="TIGR00063">
    <property type="entry name" value="folE"/>
    <property type="match status" value="1"/>
</dbReference>
<dbReference type="PANTHER" id="PTHR11109">
    <property type="entry name" value="GTP CYCLOHYDROLASE I"/>
    <property type="match status" value="1"/>
</dbReference>
<dbReference type="GO" id="GO:0003934">
    <property type="term" value="F:GTP cyclohydrolase I activity"/>
    <property type="evidence" value="ECO:0007669"/>
    <property type="project" value="UniProtKB-UniRule"/>
</dbReference>
<comment type="similarity">
    <text evidence="3 8">Belongs to the GTP cyclohydrolase I family.</text>
</comment>
<dbReference type="InterPro" id="IPR043133">
    <property type="entry name" value="GTP-CH-I_C/QueF"/>
</dbReference>
<dbReference type="EMBL" id="JABFCZ010000020">
    <property type="protein sequence ID" value="MBD1548139.1"/>
    <property type="molecule type" value="Genomic_DNA"/>
</dbReference>
<evidence type="ECO:0000256" key="3">
    <source>
        <dbReference type="ARBA" id="ARBA00008085"/>
    </source>
</evidence>
<evidence type="ECO:0000256" key="6">
    <source>
        <dbReference type="ARBA" id="ARBA00022801"/>
    </source>
</evidence>
<organism evidence="10 11">
    <name type="scientific">Roseibium aggregatum</name>
    <dbReference type="NCBI Taxonomy" id="187304"/>
    <lineage>
        <taxon>Bacteria</taxon>
        <taxon>Pseudomonadati</taxon>
        <taxon>Pseudomonadota</taxon>
        <taxon>Alphaproteobacteria</taxon>
        <taxon>Hyphomicrobiales</taxon>
        <taxon>Stappiaceae</taxon>
        <taxon>Roseibium</taxon>
    </lineage>
</organism>
<name>A0A926SA24_9HYPH</name>
<dbReference type="FunFam" id="3.30.1130.10:FF:000001">
    <property type="entry name" value="GTP cyclohydrolase 1"/>
    <property type="match status" value="1"/>
</dbReference>
<keyword evidence="8" id="KW-0547">Nucleotide-binding</keyword>
<dbReference type="InterPro" id="IPR043134">
    <property type="entry name" value="GTP-CH-I_N"/>
</dbReference>
<comment type="catalytic activity">
    <reaction evidence="1 8">
        <text>GTP + H2O = 7,8-dihydroneopterin 3'-triphosphate + formate + H(+)</text>
        <dbReference type="Rhea" id="RHEA:17473"/>
        <dbReference type="ChEBI" id="CHEBI:15377"/>
        <dbReference type="ChEBI" id="CHEBI:15378"/>
        <dbReference type="ChEBI" id="CHEBI:15740"/>
        <dbReference type="ChEBI" id="CHEBI:37565"/>
        <dbReference type="ChEBI" id="CHEBI:58462"/>
        <dbReference type="EC" id="3.5.4.16"/>
    </reaction>
</comment>
<dbReference type="NCBIfam" id="NF006826">
    <property type="entry name" value="PRK09347.1-3"/>
    <property type="match status" value="1"/>
</dbReference>
<dbReference type="GO" id="GO:0005525">
    <property type="term" value="F:GTP binding"/>
    <property type="evidence" value="ECO:0007669"/>
    <property type="project" value="UniProtKB-KW"/>
</dbReference>
<evidence type="ECO:0000256" key="7">
    <source>
        <dbReference type="ARBA" id="ARBA00023134"/>
    </source>
</evidence>
<keyword evidence="7 8" id="KW-0342">GTP-binding</keyword>
<dbReference type="HAMAP" id="MF_00223">
    <property type="entry name" value="FolE"/>
    <property type="match status" value="1"/>
</dbReference>
<comment type="subunit">
    <text evidence="8">Homopolymer.</text>
</comment>
<feature type="domain" description="GTP cyclohydrolase I" evidence="9">
    <location>
        <begin position="29"/>
        <end position="206"/>
    </location>
</feature>
<keyword evidence="5 8" id="KW-0554">One-carbon metabolism</keyword>
<evidence type="ECO:0000313" key="10">
    <source>
        <dbReference type="EMBL" id="MBD1548139.1"/>
    </source>
</evidence>
<reference evidence="10" key="1">
    <citation type="submission" date="2020-05" db="EMBL/GenBank/DDBJ databases">
        <title>Identification of trans-AT polyketide cluster in two marine bacteria, producers of a novel glutaramide-containing polyketide sesbanimide D and analogs.</title>
        <authorList>
            <person name="Kacar D."/>
            <person name="Rodriguez P."/>
            <person name="Canedo L."/>
            <person name="Gonzalez E."/>
            <person name="Galan B."/>
            <person name="De La Calle F."/>
            <person name="Garcia J.L."/>
        </authorList>
    </citation>
    <scope>NUCLEOTIDE SEQUENCE</scope>
    <source>
        <strain evidence="10">PHM038</strain>
    </source>
</reference>
<dbReference type="FunFam" id="1.10.286.10:FF:000001">
    <property type="entry name" value="GTP cyclohydrolase 1"/>
    <property type="match status" value="1"/>
</dbReference>
<protein>
    <recommendedName>
        <fullName evidence="8">GTP cyclohydrolase 1</fullName>
        <ecNumber evidence="8">3.5.4.16</ecNumber>
    </recommendedName>
    <alternativeName>
        <fullName evidence="8">GTP cyclohydrolase I</fullName>
        <shortName evidence="8">GTP-CH-I</shortName>
    </alternativeName>
</protein>
<evidence type="ECO:0000256" key="5">
    <source>
        <dbReference type="ARBA" id="ARBA00022563"/>
    </source>
</evidence>
<dbReference type="EC" id="3.5.4.16" evidence="8"/>
<comment type="pathway">
    <text evidence="2 8">Cofactor biosynthesis; 7,8-dihydroneopterin triphosphate biosynthesis; 7,8-dihydroneopterin triphosphate from GTP: step 1/1.</text>
</comment>
<evidence type="ECO:0000256" key="2">
    <source>
        <dbReference type="ARBA" id="ARBA00005080"/>
    </source>
</evidence>
<dbReference type="SUPFAM" id="SSF55620">
    <property type="entry name" value="Tetrahydrobiopterin biosynthesis enzymes-like"/>
    <property type="match status" value="1"/>
</dbReference>
<dbReference type="GO" id="GO:0005737">
    <property type="term" value="C:cytoplasm"/>
    <property type="evidence" value="ECO:0007669"/>
    <property type="project" value="TreeGrafter"/>
</dbReference>
<dbReference type="NCBIfam" id="NF006825">
    <property type="entry name" value="PRK09347.1-2"/>
    <property type="match status" value="1"/>
</dbReference>
<proteinExistence type="inferred from homology"/>
<evidence type="ECO:0000256" key="8">
    <source>
        <dbReference type="HAMAP-Rule" id="MF_00223"/>
    </source>
</evidence>
<dbReference type="PANTHER" id="PTHR11109:SF7">
    <property type="entry name" value="GTP CYCLOHYDROLASE 1"/>
    <property type="match status" value="1"/>
</dbReference>
<dbReference type="GO" id="GO:0008270">
    <property type="term" value="F:zinc ion binding"/>
    <property type="evidence" value="ECO:0007669"/>
    <property type="project" value="UniProtKB-UniRule"/>
</dbReference>
<evidence type="ECO:0000256" key="1">
    <source>
        <dbReference type="ARBA" id="ARBA00001052"/>
    </source>
</evidence>
<dbReference type="Gene3D" id="1.10.286.10">
    <property type="match status" value="1"/>
</dbReference>
<evidence type="ECO:0000259" key="9">
    <source>
        <dbReference type="Pfam" id="PF01227"/>
    </source>
</evidence>
<accession>A0A926SA24</accession>
<keyword evidence="6 8" id="KW-0378">Hydrolase</keyword>
<dbReference type="GO" id="GO:0006730">
    <property type="term" value="P:one-carbon metabolic process"/>
    <property type="evidence" value="ECO:0007669"/>
    <property type="project" value="UniProtKB-UniRule"/>
</dbReference>
<dbReference type="Gene3D" id="3.30.1130.10">
    <property type="match status" value="1"/>
</dbReference>
<dbReference type="PROSITE" id="PS00859">
    <property type="entry name" value="GTP_CYCLOHYDROL_1_1"/>
    <property type="match status" value="1"/>
</dbReference>
<dbReference type="GO" id="GO:0006729">
    <property type="term" value="P:tetrahydrobiopterin biosynthetic process"/>
    <property type="evidence" value="ECO:0007669"/>
    <property type="project" value="TreeGrafter"/>
</dbReference>
<keyword evidence="8" id="KW-0479">Metal-binding</keyword>
<dbReference type="Proteomes" id="UP000598467">
    <property type="component" value="Unassembled WGS sequence"/>
</dbReference>
<dbReference type="Pfam" id="PF01227">
    <property type="entry name" value="GTP_cyclohydroI"/>
    <property type="match status" value="1"/>
</dbReference>
<dbReference type="InterPro" id="IPR018234">
    <property type="entry name" value="GTP_CycHdrlase_I_CS"/>
</dbReference>
<dbReference type="AlphaFoldDB" id="A0A926SA24"/>
<dbReference type="InterPro" id="IPR001474">
    <property type="entry name" value="GTP_CycHdrlase_I"/>
</dbReference>
<feature type="binding site" evidence="8">
    <location>
        <position position="99"/>
    </location>
    <ligand>
        <name>Zn(2+)</name>
        <dbReference type="ChEBI" id="CHEBI:29105"/>
    </ligand>
</feature>
<dbReference type="GO" id="GO:0046654">
    <property type="term" value="P:tetrahydrofolate biosynthetic process"/>
    <property type="evidence" value="ECO:0007669"/>
    <property type="project" value="UniProtKB-UniRule"/>
</dbReference>
<sequence>MDAVLKQVGKKFERKAPDQLKRPSREEAEAAVRTLIAWTGDDPEREGLQDTPRRVVKAYEQLYAGYFEDPFSHLERIFEDVGGYQDIVMVRNIPFNSFCEHHMLPFIGEAHIAYYPAEGVVGLSKLARVVDIFAKRLQTQEHLTSQIASAIDDAIAPRGIAVMLEAEHQCMTMRGVQKQGVSTITTQFTGVFQDEPAEQAKFMSLVRGGSR</sequence>
<keyword evidence="8" id="KW-0862">Zinc</keyword>
<evidence type="ECO:0000256" key="4">
    <source>
        <dbReference type="ARBA" id="ARBA00011857"/>
    </source>
</evidence>
<dbReference type="RefSeq" id="WP_190292877.1">
    <property type="nucleotide sequence ID" value="NZ_JABFCZ010000020.1"/>
</dbReference>